<dbReference type="Proteomes" id="UP001211173">
    <property type="component" value="Unassembled WGS sequence"/>
</dbReference>
<sequence>MPEHTAAPSEQTAPMRLAKILDSFIPGMHDTPCRIAIFTDGRKIKVFEKVYFRRPAFDPPLPQTWERNYWLERYQTPQAVENHLQKNGLLKENSHE</sequence>
<reference evidence="1 5" key="1">
    <citation type="submission" date="2015-09" db="EMBL/GenBank/DDBJ databases">
        <authorList>
            <consortium name="Pathogen Informatics"/>
        </authorList>
    </citation>
    <scope>NUCLEOTIDE SEQUENCE [LARGE SCALE GENOMIC DNA]</scope>
    <source>
        <strain evidence="1 5">2789STDY5608854</strain>
    </source>
</reference>
<reference evidence="4 6" key="2">
    <citation type="journal article" date="2019" name="Nat. Med.">
        <title>A library of human gut bacterial isolates paired with longitudinal multiomics data enables mechanistic microbiome research.</title>
        <authorList>
            <person name="Poyet M."/>
            <person name="Groussin M."/>
            <person name="Gibbons S.M."/>
            <person name="Avila-Pacheco J."/>
            <person name="Jiang X."/>
            <person name="Kearney S.M."/>
            <person name="Perrotta A.R."/>
            <person name="Berdy B."/>
            <person name="Zhao S."/>
            <person name="Lieberman T.D."/>
            <person name="Swanson P.K."/>
            <person name="Smith M."/>
            <person name="Roesemann S."/>
            <person name="Alexander J.E."/>
            <person name="Rich S.A."/>
            <person name="Livny J."/>
            <person name="Vlamakis H."/>
            <person name="Clish C."/>
            <person name="Bullock K."/>
            <person name="Deik A."/>
            <person name="Scott J."/>
            <person name="Pierce K.A."/>
            <person name="Xavier R.J."/>
            <person name="Alm E.J."/>
        </authorList>
    </citation>
    <scope>NUCLEOTIDE SEQUENCE [LARGE SCALE GENOMIC DNA]</scope>
    <source>
        <strain evidence="4 6">BIOML-A5</strain>
    </source>
</reference>
<evidence type="ECO:0000313" key="3">
    <source>
        <dbReference type="EMBL" id="MDB7933553.1"/>
    </source>
</evidence>
<organism evidence="1 5">
    <name type="scientific">Flavonifractor plautii</name>
    <name type="common">Fusobacterium plautii</name>
    <dbReference type="NCBI Taxonomy" id="292800"/>
    <lineage>
        <taxon>Bacteria</taxon>
        <taxon>Bacillati</taxon>
        <taxon>Bacillota</taxon>
        <taxon>Clostridia</taxon>
        <taxon>Eubacteriales</taxon>
        <taxon>Oscillospiraceae</taxon>
        <taxon>Flavonifractor</taxon>
    </lineage>
</organism>
<evidence type="ECO:0000313" key="4">
    <source>
        <dbReference type="EMBL" id="MSB49620.1"/>
    </source>
</evidence>
<dbReference type="EMBL" id="CYZT01000010">
    <property type="protein sequence ID" value="CUN69358.1"/>
    <property type="molecule type" value="Genomic_DNA"/>
</dbReference>
<dbReference type="Proteomes" id="UP000429811">
    <property type="component" value="Unassembled WGS sequence"/>
</dbReference>
<dbReference type="GeneID" id="89522087"/>
<reference evidence="2" key="3">
    <citation type="submission" date="2023-01" db="EMBL/GenBank/DDBJ databases">
        <title>Human gut microbiome strain richness.</title>
        <authorList>
            <person name="Chen-Liaw A."/>
        </authorList>
    </citation>
    <scope>NUCLEOTIDE SEQUENCE</scope>
    <source>
        <strain evidence="3">1001287st1_F4_1001285I_161205</strain>
        <strain evidence="2">2225st1_A6_2225SCRN_200828</strain>
    </source>
</reference>
<dbReference type="AlphaFoldDB" id="A0A173Z2P5"/>
<name>A0A173Z2P5_FLAPL</name>
<dbReference type="Proteomes" id="UP000095746">
    <property type="component" value="Unassembled WGS sequence"/>
</dbReference>
<evidence type="ECO:0000313" key="6">
    <source>
        <dbReference type="Proteomes" id="UP000429811"/>
    </source>
</evidence>
<evidence type="ECO:0000313" key="1">
    <source>
        <dbReference type="EMBL" id="CUN69358.1"/>
    </source>
</evidence>
<evidence type="ECO:0000313" key="5">
    <source>
        <dbReference type="Proteomes" id="UP000095746"/>
    </source>
</evidence>
<dbReference type="RefSeq" id="WP_009259422.1">
    <property type="nucleotide sequence ID" value="NZ_BAABZG010000001.1"/>
</dbReference>
<dbReference type="EMBL" id="JAQLWV010000014">
    <property type="protein sequence ID" value="MDB7933553.1"/>
    <property type="molecule type" value="Genomic_DNA"/>
</dbReference>
<dbReference type="Proteomes" id="UP001211006">
    <property type="component" value="Unassembled WGS sequence"/>
</dbReference>
<proteinExistence type="predicted"/>
<accession>A0A173Z2P5</accession>
<dbReference type="EMBL" id="WKPO01000018">
    <property type="protein sequence ID" value="MSB49620.1"/>
    <property type="molecule type" value="Genomic_DNA"/>
</dbReference>
<evidence type="ECO:0000313" key="2">
    <source>
        <dbReference type="EMBL" id="MDB7904966.1"/>
    </source>
</evidence>
<dbReference type="EMBL" id="JAQLWO010000002">
    <property type="protein sequence ID" value="MDB7904966.1"/>
    <property type="molecule type" value="Genomic_DNA"/>
</dbReference>
<protein>
    <submittedName>
        <fullName evidence="1">Uncharacterized protein</fullName>
    </submittedName>
</protein>
<gene>
    <name evidence="1" type="ORF">ERS852411_00329</name>
    <name evidence="4" type="ORF">GKE90_13100</name>
    <name evidence="2" type="ORF">PND83_03155</name>
    <name evidence="3" type="ORF">PNE06_10760</name>
</gene>